<gene>
    <name evidence="1" type="ORF">C427_4981</name>
</gene>
<proteinExistence type="predicted"/>
<dbReference type="STRING" id="1129794.C427_4981"/>
<evidence type="ECO:0000313" key="2">
    <source>
        <dbReference type="Proteomes" id="UP000011864"/>
    </source>
</evidence>
<dbReference type="Proteomes" id="UP000011864">
    <property type="component" value="Chromosome"/>
</dbReference>
<name>K7AHT6_9ALTE</name>
<dbReference type="PATRIC" id="fig|1129794.4.peg.4968"/>
<reference evidence="1 2" key="1">
    <citation type="journal article" date="2013" name="Genome Announc.">
        <title>Complete Genome Sequence of Glaciecola psychrophila Strain 170T.</title>
        <authorList>
            <person name="Yin J."/>
            <person name="Chen J."/>
            <person name="Liu G."/>
            <person name="Yu Y."/>
            <person name="Song L."/>
            <person name="Wang X."/>
            <person name="Qu X."/>
        </authorList>
    </citation>
    <scope>NUCLEOTIDE SEQUENCE [LARGE SCALE GENOMIC DNA]</scope>
    <source>
        <strain evidence="1 2">170</strain>
    </source>
</reference>
<organism evidence="1 2">
    <name type="scientific">Paraglaciecola psychrophila 170</name>
    <dbReference type="NCBI Taxonomy" id="1129794"/>
    <lineage>
        <taxon>Bacteria</taxon>
        <taxon>Pseudomonadati</taxon>
        <taxon>Pseudomonadota</taxon>
        <taxon>Gammaproteobacteria</taxon>
        <taxon>Alteromonadales</taxon>
        <taxon>Alteromonadaceae</taxon>
        <taxon>Paraglaciecola</taxon>
    </lineage>
</organism>
<dbReference type="KEGG" id="gps:C427_4981"/>
<accession>K7AHT6</accession>
<dbReference type="AlphaFoldDB" id="K7AHT6"/>
<keyword evidence="2" id="KW-1185">Reference proteome</keyword>
<dbReference type="HOGENOM" id="CLU_2918530_0_0_6"/>
<dbReference type="EMBL" id="CP003837">
    <property type="protein sequence ID" value="AGH47080.1"/>
    <property type="molecule type" value="Genomic_DNA"/>
</dbReference>
<sequence length="61" mass="7291">MDEEHIWRAAFFWLLFFSCSKKSNWFEGIRVKNRMEAGKRSACFKGYKRGKLPSKLLHPPK</sequence>
<protein>
    <submittedName>
        <fullName evidence="1">Uncharacterized protein</fullName>
    </submittedName>
</protein>
<evidence type="ECO:0000313" key="1">
    <source>
        <dbReference type="EMBL" id="AGH47080.1"/>
    </source>
</evidence>